<dbReference type="InterPro" id="IPR007627">
    <property type="entry name" value="RNA_pol_sigma70_r2"/>
</dbReference>
<evidence type="ECO:0000259" key="7">
    <source>
        <dbReference type="Pfam" id="PF04542"/>
    </source>
</evidence>
<dbReference type="GO" id="GO:0006352">
    <property type="term" value="P:DNA-templated transcription initiation"/>
    <property type="evidence" value="ECO:0007669"/>
    <property type="project" value="InterPro"/>
</dbReference>
<keyword evidence="5 6" id="KW-0804">Transcription</keyword>
<dbReference type="AlphaFoldDB" id="A0A1Y5Q8D7"/>
<evidence type="ECO:0000256" key="6">
    <source>
        <dbReference type="RuleBase" id="RU000716"/>
    </source>
</evidence>
<dbReference type="EMBL" id="FLTS01000001">
    <property type="protein sequence ID" value="SBV37305.1"/>
    <property type="molecule type" value="Genomic_DNA"/>
</dbReference>
<organism evidence="9">
    <name type="scientific">uncultured Stenotrophomonas sp</name>
    <dbReference type="NCBI Taxonomy" id="165438"/>
    <lineage>
        <taxon>Bacteria</taxon>
        <taxon>Pseudomonadati</taxon>
        <taxon>Pseudomonadota</taxon>
        <taxon>Gammaproteobacteria</taxon>
        <taxon>Lysobacterales</taxon>
        <taxon>Lysobacteraceae</taxon>
        <taxon>Stenotrophomonas</taxon>
        <taxon>environmental samples</taxon>
    </lineage>
</organism>
<evidence type="ECO:0000259" key="8">
    <source>
        <dbReference type="Pfam" id="PF08281"/>
    </source>
</evidence>
<dbReference type="Pfam" id="PF04542">
    <property type="entry name" value="Sigma70_r2"/>
    <property type="match status" value="1"/>
</dbReference>
<dbReference type="PANTHER" id="PTHR43133:SF51">
    <property type="entry name" value="RNA POLYMERASE SIGMA FACTOR"/>
    <property type="match status" value="1"/>
</dbReference>
<reference evidence="9" key="1">
    <citation type="submission" date="2016-03" db="EMBL/GenBank/DDBJ databases">
        <authorList>
            <person name="Ploux O."/>
        </authorList>
    </citation>
    <scope>NUCLEOTIDE SEQUENCE</scope>
    <source>
        <strain evidence="9">UC10</strain>
    </source>
</reference>
<dbReference type="GO" id="GO:0003677">
    <property type="term" value="F:DNA binding"/>
    <property type="evidence" value="ECO:0007669"/>
    <property type="project" value="UniProtKB-KW"/>
</dbReference>
<dbReference type="PANTHER" id="PTHR43133">
    <property type="entry name" value="RNA POLYMERASE ECF-TYPE SIGMA FACTO"/>
    <property type="match status" value="1"/>
</dbReference>
<feature type="domain" description="RNA polymerase sigma factor 70 region 4 type 2" evidence="8">
    <location>
        <begin position="143"/>
        <end position="191"/>
    </location>
</feature>
<protein>
    <recommendedName>
        <fullName evidence="6">RNA polymerase sigma factor</fullName>
    </recommendedName>
</protein>
<proteinExistence type="inferred from homology"/>
<comment type="similarity">
    <text evidence="1 6">Belongs to the sigma-70 factor family. ECF subfamily.</text>
</comment>
<dbReference type="PROSITE" id="PS01063">
    <property type="entry name" value="SIGMA70_ECF"/>
    <property type="match status" value="1"/>
</dbReference>
<evidence type="ECO:0000256" key="1">
    <source>
        <dbReference type="ARBA" id="ARBA00010641"/>
    </source>
</evidence>
<dbReference type="Pfam" id="PF08281">
    <property type="entry name" value="Sigma70_r4_2"/>
    <property type="match status" value="1"/>
</dbReference>
<dbReference type="InterPro" id="IPR014284">
    <property type="entry name" value="RNA_pol_sigma-70_dom"/>
</dbReference>
<dbReference type="Gene3D" id="1.10.1740.10">
    <property type="match status" value="1"/>
</dbReference>
<evidence type="ECO:0000256" key="5">
    <source>
        <dbReference type="ARBA" id="ARBA00023163"/>
    </source>
</evidence>
<dbReference type="InterPro" id="IPR013249">
    <property type="entry name" value="RNA_pol_sigma70_r4_t2"/>
</dbReference>
<dbReference type="Gene3D" id="1.10.10.10">
    <property type="entry name" value="Winged helix-like DNA-binding domain superfamily/Winged helix DNA-binding domain"/>
    <property type="match status" value="1"/>
</dbReference>
<dbReference type="SUPFAM" id="SSF88659">
    <property type="entry name" value="Sigma3 and sigma4 domains of RNA polymerase sigma factors"/>
    <property type="match status" value="1"/>
</dbReference>
<evidence type="ECO:0000313" key="9">
    <source>
        <dbReference type="EMBL" id="SBV37305.1"/>
    </source>
</evidence>
<dbReference type="InterPro" id="IPR013325">
    <property type="entry name" value="RNA_pol_sigma_r2"/>
</dbReference>
<dbReference type="InterPro" id="IPR013324">
    <property type="entry name" value="RNA_pol_sigma_r3/r4-like"/>
</dbReference>
<dbReference type="NCBIfam" id="TIGR02937">
    <property type="entry name" value="sigma70-ECF"/>
    <property type="match status" value="1"/>
</dbReference>
<evidence type="ECO:0000256" key="2">
    <source>
        <dbReference type="ARBA" id="ARBA00023015"/>
    </source>
</evidence>
<dbReference type="CDD" id="cd06171">
    <property type="entry name" value="Sigma70_r4"/>
    <property type="match status" value="1"/>
</dbReference>
<dbReference type="InterPro" id="IPR039425">
    <property type="entry name" value="RNA_pol_sigma-70-like"/>
</dbReference>
<accession>A0A1Y5Q8D7</accession>
<dbReference type="InterPro" id="IPR000838">
    <property type="entry name" value="RNA_pol_sigma70_ECF_CS"/>
</dbReference>
<evidence type="ECO:0000256" key="4">
    <source>
        <dbReference type="ARBA" id="ARBA00023125"/>
    </source>
</evidence>
<evidence type="ECO:0000256" key="3">
    <source>
        <dbReference type="ARBA" id="ARBA00023082"/>
    </source>
</evidence>
<sequence>MSFPSEAPAPRIPSCMPDAGLVARAVLGDGAAFEAIMRRHNRMLFRTARSIVKDDAEAEDVVQEAYLAAWRSLGRYRAESRLSTWLVRIAVNEALRRQRRKSAQIIPLEAVMTHPDPGTRAFLADEPGREPEQLAMRTQMRRLMEKRIDLLPNAFRTVFMLRAVEEMSVEEVAQILEIPEATVRTRLFRARGLLREGLAREMDHALDDAFAFDGARCDRVVAAVLAAARAEGLHR</sequence>
<name>A0A1Y5Q8D7_9GAMM</name>
<dbReference type="GO" id="GO:0016987">
    <property type="term" value="F:sigma factor activity"/>
    <property type="evidence" value="ECO:0007669"/>
    <property type="project" value="UniProtKB-KW"/>
</dbReference>
<keyword evidence="4 6" id="KW-0238">DNA-binding</keyword>
<dbReference type="SUPFAM" id="SSF88946">
    <property type="entry name" value="Sigma2 domain of RNA polymerase sigma factors"/>
    <property type="match status" value="1"/>
</dbReference>
<gene>
    <name evidence="9" type="ORF">STPYR_12235</name>
</gene>
<dbReference type="InterPro" id="IPR036388">
    <property type="entry name" value="WH-like_DNA-bd_sf"/>
</dbReference>
<keyword evidence="3 6" id="KW-0731">Sigma factor</keyword>
<keyword evidence="2 6" id="KW-0805">Transcription regulation</keyword>
<feature type="domain" description="RNA polymerase sigma-70 region 2" evidence="7">
    <location>
        <begin position="37"/>
        <end position="102"/>
    </location>
</feature>
<dbReference type="NCBIfam" id="NF008888">
    <property type="entry name" value="PRK11922.1"/>
    <property type="match status" value="1"/>
</dbReference>